<sequence>MRTPFAALQAAAIAALALLSCAPAASAQEKVVVYTVTPFPEMNRRISDEFTKRTGIKVEYLNVPAVGTLAARIRSEKDRPRADVFATAPVDFHEALAKDGLLTPYLSPGLPPDAVAKGYADAKGNWTGWFATATAIFWNTSQFKKEIGENAKPPQTWDDLLKPEFKGKLVSANPQTSAVGFVQLATQMFRLGEDKAWDYVKAFAANSAQFTPSAPIVVALVEKGEVPVGVFWLSDILTAKVGRNQPLEVMVPPDNAVAIWAASIVKGGPNPEGAKKYIDFLTSEFVQDTAAKVAFYHPLNTKVAPPVGAPSLTEMSVVKYDMEWATANMDRLRKKWGAVTGQ</sequence>
<evidence type="ECO:0000313" key="4">
    <source>
        <dbReference type="Proteomes" id="UP001596060"/>
    </source>
</evidence>
<dbReference type="PROSITE" id="PS51257">
    <property type="entry name" value="PROKAR_LIPOPROTEIN"/>
    <property type="match status" value="1"/>
</dbReference>
<comment type="caution">
    <text evidence="3">The sequence shown here is derived from an EMBL/GenBank/DDBJ whole genome shotgun (WGS) entry which is preliminary data.</text>
</comment>
<protein>
    <submittedName>
        <fullName evidence="3">Extracellular solute-binding protein</fullName>
    </submittedName>
</protein>
<dbReference type="SUPFAM" id="SSF53850">
    <property type="entry name" value="Periplasmic binding protein-like II"/>
    <property type="match status" value="1"/>
</dbReference>
<dbReference type="PIRSF" id="PIRSF002825">
    <property type="entry name" value="CfbpA"/>
    <property type="match status" value="1"/>
</dbReference>
<dbReference type="PANTHER" id="PTHR30006:SF2">
    <property type="entry name" value="ABC TRANSPORTER SUBSTRATE-BINDING PROTEIN"/>
    <property type="match status" value="1"/>
</dbReference>
<dbReference type="InterPro" id="IPR001188">
    <property type="entry name" value="Sperm_putr-bd"/>
</dbReference>
<dbReference type="Pfam" id="PF13343">
    <property type="entry name" value="SBP_bac_6"/>
    <property type="match status" value="1"/>
</dbReference>
<dbReference type="Proteomes" id="UP001596060">
    <property type="component" value="Unassembled WGS sequence"/>
</dbReference>
<organism evidence="3 4">
    <name type="scientific">Bosea massiliensis</name>
    <dbReference type="NCBI Taxonomy" id="151419"/>
    <lineage>
        <taxon>Bacteria</taxon>
        <taxon>Pseudomonadati</taxon>
        <taxon>Pseudomonadota</taxon>
        <taxon>Alphaproteobacteria</taxon>
        <taxon>Hyphomicrobiales</taxon>
        <taxon>Boseaceae</taxon>
        <taxon>Bosea</taxon>
    </lineage>
</organism>
<evidence type="ECO:0000256" key="1">
    <source>
        <dbReference type="ARBA" id="ARBA00022729"/>
    </source>
</evidence>
<dbReference type="Gene3D" id="3.40.190.10">
    <property type="entry name" value="Periplasmic binding protein-like II"/>
    <property type="match status" value="2"/>
</dbReference>
<name>A0ABW0P516_9HYPH</name>
<dbReference type="InterPro" id="IPR026045">
    <property type="entry name" value="Ferric-bd"/>
</dbReference>
<accession>A0ABW0P516</accession>
<evidence type="ECO:0000256" key="2">
    <source>
        <dbReference type="SAM" id="SignalP"/>
    </source>
</evidence>
<gene>
    <name evidence="3" type="ORF">ACFPN9_21275</name>
</gene>
<keyword evidence="1 2" id="KW-0732">Signal</keyword>
<dbReference type="PRINTS" id="PR00909">
    <property type="entry name" value="SPERMDNBNDNG"/>
</dbReference>
<reference evidence="4" key="1">
    <citation type="journal article" date="2019" name="Int. J. Syst. Evol. Microbiol.">
        <title>The Global Catalogue of Microorganisms (GCM) 10K type strain sequencing project: providing services to taxonomists for standard genome sequencing and annotation.</title>
        <authorList>
            <consortium name="The Broad Institute Genomics Platform"/>
            <consortium name="The Broad Institute Genome Sequencing Center for Infectious Disease"/>
            <person name="Wu L."/>
            <person name="Ma J."/>
        </authorList>
    </citation>
    <scope>NUCLEOTIDE SEQUENCE [LARGE SCALE GENOMIC DNA]</scope>
    <source>
        <strain evidence="4">CCUG 43117</strain>
    </source>
</reference>
<dbReference type="RefSeq" id="WP_067988226.1">
    <property type="nucleotide sequence ID" value="NZ_JBHSLU010000070.1"/>
</dbReference>
<proteinExistence type="predicted"/>
<feature type="signal peptide" evidence="2">
    <location>
        <begin position="1"/>
        <end position="27"/>
    </location>
</feature>
<evidence type="ECO:0000313" key="3">
    <source>
        <dbReference type="EMBL" id="MFC5507781.1"/>
    </source>
</evidence>
<dbReference type="PANTHER" id="PTHR30006">
    <property type="entry name" value="THIAMINE-BINDING PERIPLASMIC PROTEIN-RELATED"/>
    <property type="match status" value="1"/>
</dbReference>
<dbReference type="EMBL" id="JBHSLU010000070">
    <property type="protein sequence ID" value="MFC5507781.1"/>
    <property type="molecule type" value="Genomic_DNA"/>
</dbReference>
<feature type="chain" id="PRO_5047540123" evidence="2">
    <location>
        <begin position="28"/>
        <end position="342"/>
    </location>
</feature>
<keyword evidence="4" id="KW-1185">Reference proteome</keyword>